<evidence type="ECO:0000256" key="3">
    <source>
        <dbReference type="ARBA" id="ARBA00023125"/>
    </source>
</evidence>
<dbReference type="InterPro" id="IPR036388">
    <property type="entry name" value="WH-like_DNA-bd_sf"/>
</dbReference>
<accession>A0ABN2S1C5</accession>
<dbReference type="InterPro" id="IPR005119">
    <property type="entry name" value="LysR_subst-bd"/>
</dbReference>
<dbReference type="Gene3D" id="3.40.190.10">
    <property type="entry name" value="Periplasmic binding protein-like II"/>
    <property type="match status" value="2"/>
</dbReference>
<dbReference type="PRINTS" id="PR00039">
    <property type="entry name" value="HTHLYSR"/>
</dbReference>
<evidence type="ECO:0000256" key="4">
    <source>
        <dbReference type="ARBA" id="ARBA00023163"/>
    </source>
</evidence>
<dbReference type="SUPFAM" id="SSF53850">
    <property type="entry name" value="Periplasmic binding protein-like II"/>
    <property type="match status" value="1"/>
</dbReference>
<evidence type="ECO:0000313" key="7">
    <source>
        <dbReference type="Proteomes" id="UP001501116"/>
    </source>
</evidence>
<organism evidence="6 7">
    <name type="scientific">Amycolatopsis minnesotensis</name>
    <dbReference type="NCBI Taxonomy" id="337894"/>
    <lineage>
        <taxon>Bacteria</taxon>
        <taxon>Bacillati</taxon>
        <taxon>Actinomycetota</taxon>
        <taxon>Actinomycetes</taxon>
        <taxon>Pseudonocardiales</taxon>
        <taxon>Pseudonocardiaceae</taxon>
        <taxon>Amycolatopsis</taxon>
    </lineage>
</organism>
<dbReference type="EMBL" id="BAAANN010000030">
    <property type="protein sequence ID" value="GAA1978684.1"/>
    <property type="molecule type" value="Genomic_DNA"/>
</dbReference>
<comment type="caution">
    <text evidence="6">The sequence shown here is derived from an EMBL/GenBank/DDBJ whole genome shotgun (WGS) entry which is preliminary data.</text>
</comment>
<dbReference type="InterPro" id="IPR036390">
    <property type="entry name" value="WH_DNA-bd_sf"/>
</dbReference>
<gene>
    <name evidence="6" type="ORF">GCM10009754_63530</name>
</gene>
<dbReference type="PANTHER" id="PTHR30579:SF7">
    <property type="entry name" value="HTH-TYPE TRANSCRIPTIONAL REGULATOR LRHA-RELATED"/>
    <property type="match status" value="1"/>
</dbReference>
<reference evidence="6 7" key="1">
    <citation type="journal article" date="2019" name="Int. J. Syst. Evol. Microbiol.">
        <title>The Global Catalogue of Microorganisms (GCM) 10K type strain sequencing project: providing services to taxonomists for standard genome sequencing and annotation.</title>
        <authorList>
            <consortium name="The Broad Institute Genomics Platform"/>
            <consortium name="The Broad Institute Genome Sequencing Center for Infectious Disease"/>
            <person name="Wu L."/>
            <person name="Ma J."/>
        </authorList>
    </citation>
    <scope>NUCLEOTIDE SEQUENCE [LARGE SCALE GENOMIC DNA]</scope>
    <source>
        <strain evidence="6 7">JCM 14545</strain>
    </source>
</reference>
<dbReference type="Pfam" id="PF03466">
    <property type="entry name" value="LysR_substrate"/>
    <property type="match status" value="1"/>
</dbReference>
<evidence type="ECO:0000256" key="1">
    <source>
        <dbReference type="ARBA" id="ARBA00009437"/>
    </source>
</evidence>
<dbReference type="PROSITE" id="PS50931">
    <property type="entry name" value="HTH_LYSR"/>
    <property type="match status" value="1"/>
</dbReference>
<keyword evidence="7" id="KW-1185">Reference proteome</keyword>
<dbReference type="PANTHER" id="PTHR30579">
    <property type="entry name" value="TRANSCRIPTIONAL REGULATOR"/>
    <property type="match status" value="1"/>
</dbReference>
<keyword evidence="2" id="KW-0805">Transcription regulation</keyword>
<dbReference type="InterPro" id="IPR050176">
    <property type="entry name" value="LTTR"/>
</dbReference>
<name>A0ABN2S1C5_9PSEU</name>
<evidence type="ECO:0000259" key="5">
    <source>
        <dbReference type="PROSITE" id="PS50931"/>
    </source>
</evidence>
<sequence length="279" mass="30095">MLDPVQLRTFLAVAEAGGFSEAARRLALGQSTVSQQIRRLEAAVGRELFTRDTHSVTLTGDGEVLTGFARGILDQQDVVMRYFSRPELRGRIRLGVSEDLVLGRLPEVLRRFRRSHPMVDLELTVELSAVLHDQLAADKLDLVFAKRGSGDGGMWADPLVWVGAPGLRLDRGEPVPLVVYPEPSITRTRALECLRRNGFSWRIACTCDRLNGLRAATLAGLGVAVFAASVVPDGLGELADPLPDPGSVAFALTSRRPVTHGPVAALAEVIGSYPWPGSG</sequence>
<evidence type="ECO:0000313" key="6">
    <source>
        <dbReference type="EMBL" id="GAA1978684.1"/>
    </source>
</evidence>
<dbReference type="SUPFAM" id="SSF46785">
    <property type="entry name" value="Winged helix' DNA-binding domain"/>
    <property type="match status" value="1"/>
</dbReference>
<dbReference type="Pfam" id="PF00126">
    <property type="entry name" value="HTH_1"/>
    <property type="match status" value="1"/>
</dbReference>
<keyword evidence="4" id="KW-0804">Transcription</keyword>
<dbReference type="Gene3D" id="1.10.10.10">
    <property type="entry name" value="Winged helix-like DNA-binding domain superfamily/Winged helix DNA-binding domain"/>
    <property type="match status" value="1"/>
</dbReference>
<dbReference type="RefSeq" id="WP_425546556.1">
    <property type="nucleotide sequence ID" value="NZ_BAAANN010000030.1"/>
</dbReference>
<dbReference type="Proteomes" id="UP001501116">
    <property type="component" value="Unassembled WGS sequence"/>
</dbReference>
<comment type="similarity">
    <text evidence="1">Belongs to the LysR transcriptional regulatory family.</text>
</comment>
<keyword evidence="3" id="KW-0238">DNA-binding</keyword>
<protein>
    <submittedName>
        <fullName evidence="6">LysR substrate-binding domain-containing protein</fullName>
    </submittedName>
</protein>
<feature type="domain" description="HTH lysR-type" evidence="5">
    <location>
        <begin position="2"/>
        <end position="59"/>
    </location>
</feature>
<evidence type="ECO:0000256" key="2">
    <source>
        <dbReference type="ARBA" id="ARBA00023015"/>
    </source>
</evidence>
<dbReference type="InterPro" id="IPR000847">
    <property type="entry name" value="LysR_HTH_N"/>
</dbReference>
<proteinExistence type="inferred from homology"/>